<dbReference type="PANTHER" id="PTHR23501">
    <property type="entry name" value="MAJOR FACILITATOR SUPERFAMILY"/>
    <property type="match status" value="1"/>
</dbReference>
<proteinExistence type="predicted"/>
<evidence type="ECO:0000256" key="4">
    <source>
        <dbReference type="ARBA" id="ARBA00022989"/>
    </source>
</evidence>
<dbReference type="SUPFAM" id="SSF103473">
    <property type="entry name" value="MFS general substrate transporter"/>
    <property type="match status" value="1"/>
</dbReference>
<feature type="transmembrane region" description="Helical" evidence="6">
    <location>
        <begin position="281"/>
        <end position="301"/>
    </location>
</feature>
<name>A0A1Y1YYE2_9PLEO</name>
<dbReference type="Gene3D" id="1.20.1250.20">
    <property type="entry name" value="MFS general substrate transporter like domains"/>
    <property type="match status" value="1"/>
</dbReference>
<dbReference type="InterPro" id="IPR020846">
    <property type="entry name" value="MFS_dom"/>
</dbReference>
<dbReference type="GO" id="GO:0022857">
    <property type="term" value="F:transmembrane transporter activity"/>
    <property type="evidence" value="ECO:0007669"/>
    <property type="project" value="InterPro"/>
</dbReference>
<evidence type="ECO:0000313" key="9">
    <source>
        <dbReference type="Proteomes" id="UP000193144"/>
    </source>
</evidence>
<dbReference type="PROSITE" id="PS50850">
    <property type="entry name" value="MFS"/>
    <property type="match status" value="1"/>
</dbReference>
<evidence type="ECO:0000256" key="5">
    <source>
        <dbReference type="ARBA" id="ARBA00023136"/>
    </source>
</evidence>
<keyword evidence="9" id="KW-1185">Reference proteome</keyword>
<feature type="transmembrane region" description="Helical" evidence="6">
    <location>
        <begin position="375"/>
        <end position="397"/>
    </location>
</feature>
<feature type="transmembrane region" description="Helical" evidence="6">
    <location>
        <begin position="173"/>
        <end position="194"/>
    </location>
</feature>
<gene>
    <name evidence="8" type="ORF">BCR34DRAFT_545364</name>
</gene>
<dbReference type="InterPro" id="IPR010573">
    <property type="entry name" value="MFS_Str1/Tri12-like"/>
</dbReference>
<dbReference type="Pfam" id="PF06609">
    <property type="entry name" value="TRI12"/>
    <property type="match status" value="1"/>
</dbReference>
<evidence type="ECO:0000256" key="1">
    <source>
        <dbReference type="ARBA" id="ARBA00004141"/>
    </source>
</evidence>
<accession>A0A1Y1YYE2</accession>
<comment type="subcellular location">
    <subcellularLocation>
        <location evidence="1">Membrane</location>
        <topology evidence="1">Multi-pass membrane protein</topology>
    </subcellularLocation>
</comment>
<dbReference type="OrthoDB" id="4161376at2759"/>
<feature type="transmembrane region" description="Helical" evidence="6">
    <location>
        <begin position="214"/>
        <end position="235"/>
    </location>
</feature>
<feature type="transmembrane region" description="Helical" evidence="6">
    <location>
        <begin position="435"/>
        <end position="454"/>
    </location>
</feature>
<dbReference type="PANTHER" id="PTHR23501:SF195">
    <property type="entry name" value="PEP5"/>
    <property type="match status" value="1"/>
</dbReference>
<evidence type="ECO:0000256" key="3">
    <source>
        <dbReference type="ARBA" id="ARBA00022692"/>
    </source>
</evidence>
<dbReference type="InterPro" id="IPR036259">
    <property type="entry name" value="MFS_trans_sf"/>
</dbReference>
<dbReference type="AlphaFoldDB" id="A0A1Y1YYE2"/>
<feature type="transmembrane region" description="Helical" evidence="6">
    <location>
        <begin position="71"/>
        <end position="95"/>
    </location>
</feature>
<feature type="transmembrane region" description="Helical" evidence="6">
    <location>
        <begin position="313"/>
        <end position="336"/>
    </location>
</feature>
<feature type="transmembrane region" description="Helical" evidence="6">
    <location>
        <begin position="342"/>
        <end position="363"/>
    </location>
</feature>
<dbReference type="GO" id="GO:0005886">
    <property type="term" value="C:plasma membrane"/>
    <property type="evidence" value="ECO:0007669"/>
    <property type="project" value="TreeGrafter"/>
</dbReference>
<sequence>MICGANSDLFGRRWFLIMGNVLLFVGHLMCGLAKNGTTMIAGFAIIGFGAGNAQLAAFALPELLPNKWRHISITIADLGTWIAVVVGPIAARYAIVQDTWRWLFHAPTIGAAISVVALYFLYFPPQHPRGLPFGAALRELDYIGGVLFILAGTLILVGILYTQIIPSSSPKVIGLLVGGFGALLGFIGYEHFAPNLTQPLTPTHIFTKDKGREFTAPFIVGFVVTMFYYMTNIVYPTQCAVLFLNETSTIKESVLLTLPSNIGLVFGEILLMIFGTPFGHWKWTLTGSVTIMVFFGALLGLGDPTRKTMMMVFVFLSQTGFGWAQMLSITFIQFGVPQVELGVSGGLAGVSRFAGGAIAISVYSTILSNTLTTSILSLVPAAVTPLGLPATSIPLILGALPKGSKALSAVPGITPEIMAAAGAAFQQAYTHALRVTALSSLSFGIIAIIACICCNDIGKKMNEKIEVFLENDEFADRNRFH</sequence>
<feature type="transmembrane region" description="Helical" evidence="6">
    <location>
        <begin position="40"/>
        <end position="59"/>
    </location>
</feature>
<keyword evidence="5 6" id="KW-0472">Membrane</keyword>
<keyword evidence="3 6" id="KW-0812">Transmembrane</keyword>
<keyword evidence="4 6" id="KW-1133">Transmembrane helix</keyword>
<protein>
    <submittedName>
        <fullName evidence="8">Fungal trichothecene efflux pump</fullName>
    </submittedName>
</protein>
<organism evidence="8 9">
    <name type="scientific">Clohesyomyces aquaticus</name>
    <dbReference type="NCBI Taxonomy" id="1231657"/>
    <lineage>
        <taxon>Eukaryota</taxon>
        <taxon>Fungi</taxon>
        <taxon>Dikarya</taxon>
        <taxon>Ascomycota</taxon>
        <taxon>Pezizomycotina</taxon>
        <taxon>Dothideomycetes</taxon>
        <taxon>Pleosporomycetidae</taxon>
        <taxon>Pleosporales</taxon>
        <taxon>Lindgomycetaceae</taxon>
        <taxon>Clohesyomyces</taxon>
    </lineage>
</organism>
<evidence type="ECO:0000313" key="8">
    <source>
        <dbReference type="EMBL" id="ORY03042.1"/>
    </source>
</evidence>
<feature type="transmembrane region" description="Helical" evidence="6">
    <location>
        <begin position="142"/>
        <end position="161"/>
    </location>
</feature>
<feature type="transmembrane region" description="Helical" evidence="6">
    <location>
        <begin position="255"/>
        <end position="275"/>
    </location>
</feature>
<keyword evidence="2" id="KW-0813">Transport</keyword>
<reference evidence="8 9" key="1">
    <citation type="submission" date="2016-07" db="EMBL/GenBank/DDBJ databases">
        <title>Pervasive Adenine N6-methylation of Active Genes in Fungi.</title>
        <authorList>
            <consortium name="DOE Joint Genome Institute"/>
            <person name="Mondo S.J."/>
            <person name="Dannebaum R.O."/>
            <person name="Kuo R.C."/>
            <person name="Labutti K."/>
            <person name="Haridas S."/>
            <person name="Kuo A."/>
            <person name="Salamov A."/>
            <person name="Ahrendt S.R."/>
            <person name="Lipzen A."/>
            <person name="Sullivan W."/>
            <person name="Andreopoulos W.B."/>
            <person name="Clum A."/>
            <person name="Lindquist E."/>
            <person name="Daum C."/>
            <person name="Ramamoorthy G.K."/>
            <person name="Gryganskyi A."/>
            <person name="Culley D."/>
            <person name="Magnuson J.K."/>
            <person name="James T.Y."/>
            <person name="O'Malley M.A."/>
            <person name="Stajich J.E."/>
            <person name="Spatafora J.W."/>
            <person name="Visel A."/>
            <person name="Grigoriev I.V."/>
        </authorList>
    </citation>
    <scope>NUCLEOTIDE SEQUENCE [LARGE SCALE GENOMIC DNA]</scope>
    <source>
        <strain evidence="8 9">CBS 115471</strain>
    </source>
</reference>
<feature type="domain" description="Major facilitator superfamily (MFS) profile" evidence="7">
    <location>
        <begin position="1"/>
        <end position="392"/>
    </location>
</feature>
<dbReference type="EMBL" id="MCFA01000151">
    <property type="protein sequence ID" value="ORY03042.1"/>
    <property type="molecule type" value="Genomic_DNA"/>
</dbReference>
<evidence type="ECO:0000256" key="2">
    <source>
        <dbReference type="ARBA" id="ARBA00022448"/>
    </source>
</evidence>
<evidence type="ECO:0000256" key="6">
    <source>
        <dbReference type="SAM" id="Phobius"/>
    </source>
</evidence>
<evidence type="ECO:0000259" key="7">
    <source>
        <dbReference type="PROSITE" id="PS50850"/>
    </source>
</evidence>
<comment type="caution">
    <text evidence="8">The sequence shown here is derived from an EMBL/GenBank/DDBJ whole genome shotgun (WGS) entry which is preliminary data.</text>
</comment>
<feature type="transmembrane region" description="Helical" evidence="6">
    <location>
        <begin position="14"/>
        <end position="33"/>
    </location>
</feature>
<dbReference type="Proteomes" id="UP000193144">
    <property type="component" value="Unassembled WGS sequence"/>
</dbReference>
<feature type="transmembrane region" description="Helical" evidence="6">
    <location>
        <begin position="102"/>
        <end position="122"/>
    </location>
</feature>